<dbReference type="Pfam" id="PF00401">
    <property type="entry name" value="ATP-synt_DE"/>
    <property type="match status" value="1"/>
</dbReference>
<dbReference type="GO" id="GO:0045259">
    <property type="term" value="C:proton-transporting ATP synthase complex"/>
    <property type="evidence" value="ECO:0007669"/>
    <property type="project" value="UniProtKB-KW"/>
</dbReference>
<dbReference type="AlphaFoldDB" id="A0A1D9NY27"/>
<evidence type="ECO:0000256" key="7">
    <source>
        <dbReference type="HAMAP-Rule" id="MF_00530"/>
    </source>
</evidence>
<comment type="subcellular location">
    <subcellularLocation>
        <location evidence="7">Cell membrane</location>
        <topology evidence="7">Peripheral membrane protein</topology>
    </subcellularLocation>
    <subcellularLocation>
        <location evidence="1">Endomembrane system</location>
        <topology evidence="1">Peripheral membrane protein</topology>
    </subcellularLocation>
</comment>
<evidence type="ECO:0000256" key="5">
    <source>
        <dbReference type="ARBA" id="ARBA00023136"/>
    </source>
</evidence>
<proteinExistence type="inferred from homology"/>
<comment type="function">
    <text evidence="7">Produces ATP from ADP in the presence of a proton gradient across the membrane.</text>
</comment>
<keyword evidence="7" id="KW-1003">Cell membrane</keyword>
<evidence type="ECO:0000256" key="2">
    <source>
        <dbReference type="ARBA" id="ARBA00005712"/>
    </source>
</evidence>
<dbReference type="KEGG" id="bhu:bhn_I0163"/>
<dbReference type="HAMAP" id="MF_00530">
    <property type="entry name" value="ATP_synth_epsil_bac"/>
    <property type="match status" value="1"/>
</dbReference>
<comment type="similarity">
    <text evidence="2 7 8">Belongs to the ATPase epsilon chain family.</text>
</comment>
<organism evidence="11 12">
    <name type="scientific">Butyrivibrio hungatei</name>
    <dbReference type="NCBI Taxonomy" id="185008"/>
    <lineage>
        <taxon>Bacteria</taxon>
        <taxon>Bacillati</taxon>
        <taxon>Bacillota</taxon>
        <taxon>Clostridia</taxon>
        <taxon>Lachnospirales</taxon>
        <taxon>Lachnospiraceae</taxon>
        <taxon>Butyrivibrio</taxon>
    </lineage>
</organism>
<dbReference type="Gene3D" id="2.60.15.10">
    <property type="entry name" value="F0F1 ATP synthase delta/epsilon subunit, N-terminal"/>
    <property type="match status" value="1"/>
</dbReference>
<dbReference type="Proteomes" id="UP000179284">
    <property type="component" value="Chromosome I"/>
</dbReference>
<dbReference type="GO" id="GO:0012505">
    <property type="term" value="C:endomembrane system"/>
    <property type="evidence" value="ECO:0007669"/>
    <property type="project" value="UniProtKB-SubCell"/>
</dbReference>
<accession>A0A1D9NY27</accession>
<keyword evidence="3 7" id="KW-0813">Transport</keyword>
<reference evidence="12" key="1">
    <citation type="submission" date="2016-10" db="EMBL/GenBank/DDBJ databases">
        <title>The complete genome sequence of the rumen bacterium Butyrivibrio hungatei MB2003.</title>
        <authorList>
            <person name="Palevich N."/>
            <person name="Kelly W.J."/>
            <person name="Leahy S.C."/>
            <person name="Altermann E."/>
            <person name="Rakonjac J."/>
            <person name="Attwood G.T."/>
        </authorList>
    </citation>
    <scope>NUCLEOTIDE SEQUENCE [LARGE SCALE GENOMIC DNA]</scope>
    <source>
        <strain evidence="12">MB2003</strain>
    </source>
</reference>
<evidence type="ECO:0000259" key="9">
    <source>
        <dbReference type="Pfam" id="PF00401"/>
    </source>
</evidence>
<dbReference type="EMBL" id="CP017831">
    <property type="protein sequence ID" value="AOZ95199.1"/>
    <property type="molecule type" value="Genomic_DNA"/>
</dbReference>
<evidence type="ECO:0000259" key="10">
    <source>
        <dbReference type="Pfam" id="PF02823"/>
    </source>
</evidence>
<dbReference type="Pfam" id="PF02823">
    <property type="entry name" value="ATP-synt_DE_N"/>
    <property type="match status" value="1"/>
</dbReference>
<evidence type="ECO:0000313" key="11">
    <source>
        <dbReference type="EMBL" id="AOZ95199.1"/>
    </source>
</evidence>
<keyword evidence="5 7" id="KW-0472">Membrane</keyword>
<sequence>MSSYHLQVVSLDGLEFEGDVQKIMLRTIDGDVEILARHTNYCTAIGMGTAKVTMDDGQERKAACIGGMLSVMNGEVRVLPTTWEWSEDIDLDRAIAAKLKAEQTLNDKAIDKEARIRAEAKLYRALVRIGSSGKDKSNLFDN</sequence>
<keyword evidence="6 7" id="KW-0139">CF(1)</keyword>
<dbReference type="RefSeq" id="WP_071175011.1">
    <property type="nucleotide sequence ID" value="NZ_CP017831.1"/>
</dbReference>
<dbReference type="InterPro" id="IPR001469">
    <property type="entry name" value="ATP_synth_F1_dsu/esu"/>
</dbReference>
<dbReference type="OrthoDB" id="9804110at2"/>
<dbReference type="GO" id="GO:0046933">
    <property type="term" value="F:proton-transporting ATP synthase activity, rotational mechanism"/>
    <property type="evidence" value="ECO:0007669"/>
    <property type="project" value="UniProtKB-UniRule"/>
</dbReference>
<dbReference type="CDD" id="cd12152">
    <property type="entry name" value="F1-ATPase_delta"/>
    <property type="match status" value="1"/>
</dbReference>
<dbReference type="SUPFAM" id="SSF51344">
    <property type="entry name" value="Epsilon subunit of F1F0-ATP synthase N-terminal domain"/>
    <property type="match status" value="1"/>
</dbReference>
<dbReference type="InterPro" id="IPR020546">
    <property type="entry name" value="ATP_synth_F1_dsu/esu_N"/>
</dbReference>
<evidence type="ECO:0000256" key="6">
    <source>
        <dbReference type="ARBA" id="ARBA00023196"/>
    </source>
</evidence>
<keyword evidence="7" id="KW-0375">Hydrogen ion transport</keyword>
<name>A0A1D9NY27_9FIRM</name>
<evidence type="ECO:0000256" key="3">
    <source>
        <dbReference type="ARBA" id="ARBA00022448"/>
    </source>
</evidence>
<dbReference type="GO" id="GO:0005524">
    <property type="term" value="F:ATP binding"/>
    <property type="evidence" value="ECO:0007669"/>
    <property type="project" value="UniProtKB-UniRule"/>
</dbReference>
<gene>
    <name evidence="7" type="primary">atpC</name>
    <name evidence="11" type="ORF">bhn_I0163</name>
</gene>
<feature type="domain" description="ATP synthase F1 complex delta/epsilon subunit N-terminal" evidence="10">
    <location>
        <begin position="5"/>
        <end position="79"/>
    </location>
</feature>
<dbReference type="NCBIfam" id="TIGR01216">
    <property type="entry name" value="ATP_synt_epsi"/>
    <property type="match status" value="1"/>
</dbReference>
<dbReference type="InterPro" id="IPR036771">
    <property type="entry name" value="ATPsynth_dsu/esu_N"/>
</dbReference>
<keyword evidence="7 8" id="KW-0066">ATP synthesis</keyword>
<evidence type="ECO:0000256" key="1">
    <source>
        <dbReference type="ARBA" id="ARBA00004184"/>
    </source>
</evidence>
<keyword evidence="12" id="KW-1185">Reference proteome</keyword>
<evidence type="ECO:0000256" key="8">
    <source>
        <dbReference type="RuleBase" id="RU003656"/>
    </source>
</evidence>
<evidence type="ECO:0000313" key="12">
    <source>
        <dbReference type="Proteomes" id="UP000179284"/>
    </source>
</evidence>
<protein>
    <recommendedName>
        <fullName evidence="7">ATP synthase epsilon chain</fullName>
    </recommendedName>
    <alternativeName>
        <fullName evidence="7">ATP synthase F1 sector epsilon subunit</fullName>
    </alternativeName>
    <alternativeName>
        <fullName evidence="7">F-ATPase epsilon subunit</fullName>
    </alternativeName>
</protein>
<dbReference type="InterPro" id="IPR020547">
    <property type="entry name" value="ATP_synth_F1_esu_C"/>
</dbReference>
<evidence type="ECO:0000256" key="4">
    <source>
        <dbReference type="ARBA" id="ARBA00023065"/>
    </source>
</evidence>
<dbReference type="GO" id="GO:0005886">
    <property type="term" value="C:plasma membrane"/>
    <property type="evidence" value="ECO:0007669"/>
    <property type="project" value="UniProtKB-SubCell"/>
</dbReference>
<feature type="domain" description="ATP synthase epsilon subunit C-terminal" evidence="9">
    <location>
        <begin position="87"/>
        <end position="129"/>
    </location>
</feature>
<dbReference type="Gene3D" id="1.20.5.440">
    <property type="entry name" value="ATP synthase delta/epsilon subunit, C-terminal domain"/>
    <property type="match status" value="1"/>
</dbReference>
<keyword evidence="4 7" id="KW-0406">Ion transport</keyword>
<comment type="subunit">
    <text evidence="7 8">F-type ATPases have 2 components, CF(1) - the catalytic core - and CF(0) - the membrane proton channel. CF(1) has five subunits: alpha(3), beta(3), gamma(1), delta(1), epsilon(1). CF(0) has three main subunits: a, b and c.</text>
</comment>